<dbReference type="InterPro" id="IPR000340">
    <property type="entry name" value="Dual-sp_phosphatase_cat-dom"/>
</dbReference>
<feature type="domain" description="Tyrosine specific protein phosphatases" evidence="7">
    <location>
        <begin position="105"/>
        <end position="163"/>
    </location>
</feature>
<dbReference type="SMART" id="SM00195">
    <property type="entry name" value="DSPc"/>
    <property type="match status" value="1"/>
</dbReference>
<dbReference type="PANTHER" id="PTHR45848:SF4">
    <property type="entry name" value="DUAL SPECIFICITY PROTEIN PHOSPHATASE 12"/>
    <property type="match status" value="1"/>
</dbReference>
<keyword evidence="9" id="KW-1185">Reference proteome</keyword>
<accession>A0AAV9BU97</accession>
<evidence type="ECO:0000313" key="8">
    <source>
        <dbReference type="EMBL" id="KAK1279976.1"/>
    </source>
</evidence>
<dbReference type="PROSITE" id="PS50056">
    <property type="entry name" value="TYR_PHOSPHATASE_2"/>
    <property type="match status" value="1"/>
</dbReference>
<evidence type="ECO:0000259" key="6">
    <source>
        <dbReference type="PROSITE" id="PS50054"/>
    </source>
</evidence>
<dbReference type="GO" id="GO:0004725">
    <property type="term" value="F:protein tyrosine phosphatase activity"/>
    <property type="evidence" value="ECO:0007669"/>
    <property type="project" value="UniProtKB-EC"/>
</dbReference>
<organism evidence="8 9">
    <name type="scientific">Acorus gramineus</name>
    <name type="common">Dwarf sweet flag</name>
    <dbReference type="NCBI Taxonomy" id="55184"/>
    <lineage>
        <taxon>Eukaryota</taxon>
        <taxon>Viridiplantae</taxon>
        <taxon>Streptophyta</taxon>
        <taxon>Embryophyta</taxon>
        <taxon>Tracheophyta</taxon>
        <taxon>Spermatophyta</taxon>
        <taxon>Magnoliopsida</taxon>
        <taxon>Liliopsida</taxon>
        <taxon>Acoraceae</taxon>
        <taxon>Acorus</taxon>
    </lineage>
</organism>
<evidence type="ECO:0000313" key="9">
    <source>
        <dbReference type="Proteomes" id="UP001179952"/>
    </source>
</evidence>
<feature type="domain" description="Tyrosine-protein phosphatase" evidence="6">
    <location>
        <begin position="42"/>
        <end position="187"/>
    </location>
</feature>
<dbReference type="InterPro" id="IPR016130">
    <property type="entry name" value="Tyr_Pase_AS"/>
</dbReference>
<proteinExistence type="inferred from homology"/>
<keyword evidence="3" id="KW-0378">Hydrolase</keyword>
<dbReference type="AlphaFoldDB" id="A0AAV9BU97"/>
<evidence type="ECO:0000256" key="5">
    <source>
        <dbReference type="PIRSR" id="PIRSR000941-50"/>
    </source>
</evidence>
<dbReference type="PROSITE" id="PS00383">
    <property type="entry name" value="TYR_PHOSPHATASE_1"/>
    <property type="match status" value="1"/>
</dbReference>
<dbReference type="PANTHER" id="PTHR45848">
    <property type="entry name" value="DUAL SPECIFICITY PROTEIN PHOSPHATASE 12 FAMILY MEMBER"/>
    <property type="match status" value="1"/>
</dbReference>
<evidence type="ECO:0000256" key="1">
    <source>
        <dbReference type="ARBA" id="ARBA00008601"/>
    </source>
</evidence>
<dbReference type="InterPro" id="IPR000387">
    <property type="entry name" value="Tyr_Pase_dom"/>
</dbReference>
<protein>
    <recommendedName>
        <fullName evidence="2">protein-tyrosine-phosphatase</fullName>
        <ecNumber evidence="2">3.1.3.48</ecNumber>
    </recommendedName>
</protein>
<reference evidence="8" key="1">
    <citation type="journal article" date="2023" name="Nat. Commun.">
        <title>Diploid and tetraploid genomes of Acorus and the evolution of monocots.</title>
        <authorList>
            <person name="Ma L."/>
            <person name="Liu K.W."/>
            <person name="Li Z."/>
            <person name="Hsiao Y.Y."/>
            <person name="Qi Y."/>
            <person name="Fu T."/>
            <person name="Tang G.D."/>
            <person name="Zhang D."/>
            <person name="Sun W.H."/>
            <person name="Liu D.K."/>
            <person name="Li Y."/>
            <person name="Chen G.Z."/>
            <person name="Liu X.D."/>
            <person name="Liao X.Y."/>
            <person name="Jiang Y.T."/>
            <person name="Yu X."/>
            <person name="Hao Y."/>
            <person name="Huang J."/>
            <person name="Zhao X.W."/>
            <person name="Ke S."/>
            <person name="Chen Y.Y."/>
            <person name="Wu W.L."/>
            <person name="Hsu J.L."/>
            <person name="Lin Y.F."/>
            <person name="Huang M.D."/>
            <person name="Li C.Y."/>
            <person name="Huang L."/>
            <person name="Wang Z.W."/>
            <person name="Zhao X."/>
            <person name="Zhong W.Y."/>
            <person name="Peng D.H."/>
            <person name="Ahmad S."/>
            <person name="Lan S."/>
            <person name="Zhang J.S."/>
            <person name="Tsai W.C."/>
            <person name="Van de Peer Y."/>
            <person name="Liu Z.J."/>
        </authorList>
    </citation>
    <scope>NUCLEOTIDE SEQUENCE</scope>
    <source>
        <strain evidence="8">SCP</strain>
    </source>
</reference>
<evidence type="ECO:0000256" key="4">
    <source>
        <dbReference type="ARBA" id="ARBA00022912"/>
    </source>
</evidence>
<dbReference type="PROSITE" id="PS50054">
    <property type="entry name" value="TYR_PHOSPHATASE_DUAL"/>
    <property type="match status" value="1"/>
</dbReference>
<dbReference type="Pfam" id="PF00782">
    <property type="entry name" value="DSPc"/>
    <property type="match status" value="1"/>
</dbReference>
<dbReference type="SUPFAM" id="SSF52799">
    <property type="entry name" value="(Phosphotyrosine protein) phosphatases II"/>
    <property type="match status" value="1"/>
</dbReference>
<sequence length="354" mass="39795">MPYLVRERLFIGNISDAVEVLQGGGDGVTHLLSLLSSVPVSFFSEWRPGLVIPAKEVKKGGGGGKEEEEEEEGLKGKKLMYSVQAAGTDLKVTRMAVPLRDMEDEDLLDYLDVCLDFIDKGRREGSILVHCFAGVSRSAAIITAYLMKTERKSQEDALESLQESCEFVCPNDGFIEQLKMFEEMGFKVDRSSSIYKRFRMKVLGNSYNRGEKMDSSIFAADPGLPAEPISSEIAPKDDGRTPCYRCKKCRRVVALQENIITHTPGEGNSLYEWQKRKHYYRNNDDSDLECSSIFVEPLKWMTAVEEGGMEGKLTCIHCKWNLGYFNWSGIQCSCGSWITPAFQIHKSRVDISTL</sequence>
<gene>
    <name evidence="8" type="ORF">QJS04_geneDACA015014</name>
</gene>
<dbReference type="FunFam" id="3.90.190.10:FF:000083">
    <property type="entry name" value="Dual specificity protein phosphatase 12-like"/>
    <property type="match status" value="1"/>
</dbReference>
<comment type="similarity">
    <text evidence="1">Belongs to the protein-tyrosine phosphatase family. Non-receptor class dual specificity subfamily.</text>
</comment>
<dbReference type="EC" id="3.1.3.48" evidence="2"/>
<dbReference type="CDD" id="cd14520">
    <property type="entry name" value="DSP_DUSP12"/>
    <property type="match status" value="1"/>
</dbReference>
<dbReference type="GO" id="GO:0008138">
    <property type="term" value="F:protein tyrosine/serine/threonine phosphatase activity"/>
    <property type="evidence" value="ECO:0007669"/>
    <property type="project" value="InterPro"/>
</dbReference>
<name>A0AAV9BU97_ACOGR</name>
<evidence type="ECO:0000259" key="7">
    <source>
        <dbReference type="PROSITE" id="PS50056"/>
    </source>
</evidence>
<comment type="caution">
    <text evidence="8">The sequence shown here is derived from an EMBL/GenBank/DDBJ whole genome shotgun (WGS) entry which is preliminary data.</text>
</comment>
<feature type="active site" description="Phosphocysteine intermediate" evidence="5">
    <location>
        <position position="131"/>
    </location>
</feature>
<dbReference type="InterPro" id="IPR029021">
    <property type="entry name" value="Prot-tyrosine_phosphatase-like"/>
</dbReference>
<dbReference type="Gene3D" id="3.90.190.10">
    <property type="entry name" value="Protein tyrosine phosphatase superfamily"/>
    <property type="match status" value="1"/>
</dbReference>
<dbReference type="InterPro" id="IPR020422">
    <property type="entry name" value="TYR_PHOSPHATASE_DUAL_dom"/>
</dbReference>
<reference evidence="8" key="2">
    <citation type="submission" date="2023-06" db="EMBL/GenBank/DDBJ databases">
        <authorList>
            <person name="Ma L."/>
            <person name="Liu K.-W."/>
            <person name="Li Z."/>
            <person name="Hsiao Y.-Y."/>
            <person name="Qi Y."/>
            <person name="Fu T."/>
            <person name="Tang G."/>
            <person name="Zhang D."/>
            <person name="Sun W.-H."/>
            <person name="Liu D.-K."/>
            <person name="Li Y."/>
            <person name="Chen G.-Z."/>
            <person name="Liu X.-D."/>
            <person name="Liao X.-Y."/>
            <person name="Jiang Y.-T."/>
            <person name="Yu X."/>
            <person name="Hao Y."/>
            <person name="Huang J."/>
            <person name="Zhao X.-W."/>
            <person name="Ke S."/>
            <person name="Chen Y.-Y."/>
            <person name="Wu W.-L."/>
            <person name="Hsu J.-L."/>
            <person name="Lin Y.-F."/>
            <person name="Huang M.-D."/>
            <person name="Li C.-Y."/>
            <person name="Huang L."/>
            <person name="Wang Z.-W."/>
            <person name="Zhao X."/>
            <person name="Zhong W.-Y."/>
            <person name="Peng D.-H."/>
            <person name="Ahmad S."/>
            <person name="Lan S."/>
            <person name="Zhang J.-S."/>
            <person name="Tsai W.-C."/>
            <person name="Van De Peer Y."/>
            <person name="Liu Z.-J."/>
        </authorList>
    </citation>
    <scope>NUCLEOTIDE SEQUENCE</scope>
    <source>
        <strain evidence="8">SCP</strain>
        <tissue evidence="8">Leaves</tissue>
    </source>
</reference>
<evidence type="ECO:0000256" key="2">
    <source>
        <dbReference type="ARBA" id="ARBA00013064"/>
    </source>
</evidence>
<keyword evidence="4" id="KW-0904">Protein phosphatase</keyword>
<evidence type="ECO:0000256" key="3">
    <source>
        <dbReference type="ARBA" id="ARBA00022801"/>
    </source>
</evidence>
<dbReference type="Proteomes" id="UP001179952">
    <property type="component" value="Unassembled WGS sequence"/>
</dbReference>
<dbReference type="EMBL" id="JAUJYN010000001">
    <property type="protein sequence ID" value="KAK1279976.1"/>
    <property type="molecule type" value="Genomic_DNA"/>
</dbReference>